<proteinExistence type="predicted"/>
<protein>
    <submittedName>
        <fullName evidence="1">Uncharacterized protein</fullName>
    </submittedName>
</protein>
<evidence type="ECO:0000313" key="1">
    <source>
        <dbReference type="EMBL" id="AFR08052.1"/>
    </source>
</evidence>
<organism evidence="1 2">
    <name type="scientific">Nocardiopsis alba (strain ATCC BAA-2165 / BE74)</name>
    <dbReference type="NCBI Taxonomy" id="1205910"/>
    <lineage>
        <taxon>Bacteria</taxon>
        <taxon>Bacillati</taxon>
        <taxon>Actinomycetota</taxon>
        <taxon>Actinomycetes</taxon>
        <taxon>Streptosporangiales</taxon>
        <taxon>Nocardiopsidaceae</taxon>
        <taxon>Nocardiopsis</taxon>
    </lineage>
</organism>
<reference evidence="2" key="2">
    <citation type="submission" date="2012-08" db="EMBL/GenBank/DDBJ databases">
        <title>Whole-genome sequence of Nocardiopsis alba strain ATCC BAA-2165 associated with honeybees.</title>
        <authorList>
            <person name="Qiao J."/>
            <person name="Chen L."/>
            <person name="Li Y."/>
            <person name="Wang J."/>
            <person name="Zhang W."/>
            <person name="Chen S."/>
        </authorList>
    </citation>
    <scope>NUCLEOTIDE SEQUENCE [LARGE SCALE GENOMIC DNA]</scope>
    <source>
        <strain evidence="2">ATCC BAA-2165 / BE74</strain>
    </source>
</reference>
<dbReference type="AlphaFoldDB" id="J7LC68"/>
<dbReference type="EMBL" id="CP003788">
    <property type="protein sequence ID" value="AFR08052.1"/>
    <property type="molecule type" value="Genomic_DNA"/>
</dbReference>
<sequence>MGRARRSGAHLRTPFARTVGRVVFLKYLDIEILARCARLRARAGSTTTLKEEP</sequence>
<name>J7LC68_NOCAA</name>
<dbReference type="Proteomes" id="UP000003779">
    <property type="component" value="Chromosome"/>
</dbReference>
<gene>
    <name evidence="1" type="ordered locus">B005_2142</name>
</gene>
<reference evidence="1 2" key="1">
    <citation type="journal article" date="2012" name="J. Bacteriol.">
        <title>Whole-Genome Sequence of Nocardiopsis alba Strain ATCC BAA-2165, Associated with Honeybees.</title>
        <authorList>
            <person name="Qiao J."/>
            <person name="Chen L."/>
            <person name="Li Y."/>
            <person name="Wang J."/>
            <person name="Zhang W."/>
            <person name="Chen S."/>
        </authorList>
    </citation>
    <scope>NUCLEOTIDE SEQUENCE [LARGE SCALE GENOMIC DNA]</scope>
    <source>
        <strain evidence="2">ATCC BAA-2165 / BE74</strain>
    </source>
</reference>
<dbReference type="HOGENOM" id="CLU_3063990_0_0_11"/>
<dbReference type="KEGG" id="nal:B005_2142"/>
<dbReference type="STRING" id="1205910.B005_2142"/>
<evidence type="ECO:0000313" key="2">
    <source>
        <dbReference type="Proteomes" id="UP000003779"/>
    </source>
</evidence>
<accession>J7LC68</accession>